<reference evidence="2 3" key="1">
    <citation type="submission" date="2024-01" db="EMBL/GenBank/DDBJ databases">
        <title>Uliginosibacterium soil sp. nov.</title>
        <authorList>
            <person name="Lv Y."/>
        </authorList>
    </citation>
    <scope>NUCLEOTIDE SEQUENCE [LARGE SCALE GENOMIC DNA]</scope>
    <source>
        <strain evidence="2 3">H3</strain>
    </source>
</reference>
<evidence type="ECO:0000313" key="3">
    <source>
        <dbReference type="Proteomes" id="UP001331561"/>
    </source>
</evidence>
<protein>
    <submittedName>
        <fullName evidence="2">DUF2177 family protein</fullName>
    </submittedName>
</protein>
<sequence length="138" mass="14987">MSSSRLTPKAFFVAYGVVLLVMAALDAVWLGWLGLDMYKQEIGPLLLDTPKWLPAALFYLCYPLGLVFLALHIRPSTLGEAVLRSAVVGLVAYGVYDLSNLATLRDWSVKVCIVDMVYGTCASGFAGFLAMKAANKFS</sequence>
<evidence type="ECO:0000313" key="2">
    <source>
        <dbReference type="EMBL" id="MEC5388105.1"/>
    </source>
</evidence>
<dbReference type="InterPro" id="IPR018687">
    <property type="entry name" value="DUF2177_membr"/>
</dbReference>
<evidence type="ECO:0000256" key="1">
    <source>
        <dbReference type="SAM" id="Phobius"/>
    </source>
</evidence>
<dbReference type="Proteomes" id="UP001331561">
    <property type="component" value="Unassembled WGS sequence"/>
</dbReference>
<feature type="transmembrane region" description="Helical" evidence="1">
    <location>
        <begin position="12"/>
        <end position="32"/>
    </location>
</feature>
<keyword evidence="1" id="KW-0812">Transmembrane</keyword>
<dbReference type="RefSeq" id="WP_327601074.1">
    <property type="nucleotide sequence ID" value="NZ_JAYXHS010000004.1"/>
</dbReference>
<name>A0ABU6K8R5_9RHOO</name>
<accession>A0ABU6K8R5</accession>
<keyword evidence="3" id="KW-1185">Reference proteome</keyword>
<keyword evidence="1" id="KW-0472">Membrane</keyword>
<comment type="caution">
    <text evidence="2">The sequence shown here is derived from an EMBL/GenBank/DDBJ whole genome shotgun (WGS) entry which is preliminary data.</text>
</comment>
<dbReference type="EMBL" id="JAYXHS010000004">
    <property type="protein sequence ID" value="MEC5388105.1"/>
    <property type="molecule type" value="Genomic_DNA"/>
</dbReference>
<proteinExistence type="predicted"/>
<dbReference type="Pfam" id="PF09945">
    <property type="entry name" value="DUF2177"/>
    <property type="match status" value="1"/>
</dbReference>
<feature type="transmembrane region" description="Helical" evidence="1">
    <location>
        <begin position="78"/>
        <end position="96"/>
    </location>
</feature>
<organism evidence="2 3">
    <name type="scientific">Uliginosibacterium silvisoli</name>
    <dbReference type="NCBI Taxonomy" id="3114758"/>
    <lineage>
        <taxon>Bacteria</taxon>
        <taxon>Pseudomonadati</taxon>
        <taxon>Pseudomonadota</taxon>
        <taxon>Betaproteobacteria</taxon>
        <taxon>Rhodocyclales</taxon>
        <taxon>Zoogloeaceae</taxon>
        <taxon>Uliginosibacterium</taxon>
    </lineage>
</organism>
<gene>
    <name evidence="2" type="ORF">VVD49_20395</name>
</gene>
<feature type="transmembrane region" description="Helical" evidence="1">
    <location>
        <begin position="116"/>
        <end position="134"/>
    </location>
</feature>
<feature type="transmembrane region" description="Helical" evidence="1">
    <location>
        <begin position="52"/>
        <end position="71"/>
    </location>
</feature>
<keyword evidence="1" id="KW-1133">Transmembrane helix</keyword>